<evidence type="ECO:0000313" key="3">
    <source>
        <dbReference type="Proteomes" id="UP001370490"/>
    </source>
</evidence>
<sequence length="82" mass="9049">MSLQHLEAIEEALRHSLHTPRKLRRSIRSKRFAIFDRSSLGSSDHDAFVFAGLSSFIVLASPSVLLSSCMSSSMVIEGTLND</sequence>
<feature type="transmembrane region" description="Helical" evidence="1">
    <location>
        <begin position="47"/>
        <end position="66"/>
    </location>
</feature>
<keyword evidence="1" id="KW-0812">Transmembrane</keyword>
<evidence type="ECO:0000256" key="1">
    <source>
        <dbReference type="SAM" id="Phobius"/>
    </source>
</evidence>
<keyword evidence="1" id="KW-0472">Membrane</keyword>
<proteinExistence type="predicted"/>
<comment type="caution">
    <text evidence="2">The sequence shown here is derived from an EMBL/GenBank/DDBJ whole genome shotgun (WGS) entry which is preliminary data.</text>
</comment>
<evidence type="ECO:0000313" key="2">
    <source>
        <dbReference type="EMBL" id="KAK6939263.1"/>
    </source>
</evidence>
<organism evidence="2 3">
    <name type="scientific">Dillenia turbinata</name>
    <dbReference type="NCBI Taxonomy" id="194707"/>
    <lineage>
        <taxon>Eukaryota</taxon>
        <taxon>Viridiplantae</taxon>
        <taxon>Streptophyta</taxon>
        <taxon>Embryophyta</taxon>
        <taxon>Tracheophyta</taxon>
        <taxon>Spermatophyta</taxon>
        <taxon>Magnoliopsida</taxon>
        <taxon>eudicotyledons</taxon>
        <taxon>Gunneridae</taxon>
        <taxon>Pentapetalae</taxon>
        <taxon>Dilleniales</taxon>
        <taxon>Dilleniaceae</taxon>
        <taxon>Dillenia</taxon>
    </lineage>
</organism>
<keyword evidence="1" id="KW-1133">Transmembrane helix</keyword>
<accession>A0AAN8VQD9</accession>
<dbReference type="AlphaFoldDB" id="A0AAN8VQD9"/>
<dbReference type="EMBL" id="JBAMMX010000005">
    <property type="protein sequence ID" value="KAK6939263.1"/>
    <property type="molecule type" value="Genomic_DNA"/>
</dbReference>
<name>A0AAN8VQD9_9MAGN</name>
<gene>
    <name evidence="2" type="ORF">RJ641_028794</name>
</gene>
<keyword evidence="3" id="KW-1185">Reference proteome</keyword>
<dbReference type="Proteomes" id="UP001370490">
    <property type="component" value="Unassembled WGS sequence"/>
</dbReference>
<reference evidence="2 3" key="1">
    <citation type="submission" date="2023-12" db="EMBL/GenBank/DDBJ databases">
        <title>A high-quality genome assembly for Dillenia turbinata (Dilleniales).</title>
        <authorList>
            <person name="Chanderbali A."/>
        </authorList>
    </citation>
    <scope>NUCLEOTIDE SEQUENCE [LARGE SCALE GENOMIC DNA]</scope>
    <source>
        <strain evidence="2">LSX21</strain>
        <tissue evidence="2">Leaf</tissue>
    </source>
</reference>
<protein>
    <submittedName>
        <fullName evidence="2">Uncharacterized protein</fullName>
    </submittedName>
</protein>